<keyword evidence="2" id="KW-0269">Exonuclease</keyword>
<name>A0A0G1CDB8_9BACT</name>
<evidence type="ECO:0000313" key="3">
    <source>
        <dbReference type="Proteomes" id="UP000034837"/>
    </source>
</evidence>
<dbReference type="InterPro" id="IPR036691">
    <property type="entry name" value="Endo/exonu/phosph_ase_sf"/>
</dbReference>
<feature type="domain" description="Endonuclease/exonuclease/phosphatase" evidence="1">
    <location>
        <begin position="13"/>
        <end position="238"/>
    </location>
</feature>
<keyword evidence="2" id="KW-0378">Hydrolase</keyword>
<gene>
    <name evidence="2" type="ORF">UV20_C0007G0018</name>
</gene>
<dbReference type="EMBL" id="LCDO01000007">
    <property type="protein sequence ID" value="KKS56681.1"/>
    <property type="molecule type" value="Genomic_DNA"/>
</dbReference>
<organism evidence="2 3">
    <name type="scientific">Candidatus Magasanikbacteria bacterium GW2011_GWA2_42_32</name>
    <dbReference type="NCBI Taxonomy" id="1619039"/>
    <lineage>
        <taxon>Bacteria</taxon>
        <taxon>Candidatus Magasanikiibacteriota</taxon>
    </lineage>
</organism>
<evidence type="ECO:0000313" key="2">
    <source>
        <dbReference type="EMBL" id="KKS56681.1"/>
    </source>
</evidence>
<proteinExistence type="predicted"/>
<keyword evidence="2" id="KW-0540">Nuclease</keyword>
<dbReference type="Pfam" id="PF03372">
    <property type="entry name" value="Exo_endo_phos"/>
    <property type="match status" value="1"/>
</dbReference>
<reference evidence="2 3" key="1">
    <citation type="journal article" date="2015" name="Nature">
        <title>rRNA introns, odd ribosomes, and small enigmatic genomes across a large radiation of phyla.</title>
        <authorList>
            <person name="Brown C.T."/>
            <person name="Hug L.A."/>
            <person name="Thomas B.C."/>
            <person name="Sharon I."/>
            <person name="Castelle C.J."/>
            <person name="Singh A."/>
            <person name="Wilkins M.J."/>
            <person name="Williams K.H."/>
            <person name="Banfield J.F."/>
        </authorList>
    </citation>
    <scope>NUCLEOTIDE SEQUENCE [LARGE SCALE GENOMIC DNA]</scope>
</reference>
<accession>A0A0G1CDB8</accession>
<dbReference type="Gene3D" id="3.60.10.10">
    <property type="entry name" value="Endonuclease/exonuclease/phosphatase"/>
    <property type="match status" value="1"/>
</dbReference>
<dbReference type="GO" id="GO:0004527">
    <property type="term" value="F:exonuclease activity"/>
    <property type="evidence" value="ECO:0007669"/>
    <property type="project" value="UniProtKB-KW"/>
</dbReference>
<evidence type="ECO:0000259" key="1">
    <source>
        <dbReference type="Pfam" id="PF03372"/>
    </source>
</evidence>
<keyword evidence="2" id="KW-0255">Endonuclease</keyword>
<dbReference type="AlphaFoldDB" id="A0A0G1CDB8"/>
<dbReference type="SUPFAM" id="SSF56219">
    <property type="entry name" value="DNase I-like"/>
    <property type="match status" value="1"/>
</dbReference>
<dbReference type="InterPro" id="IPR005135">
    <property type="entry name" value="Endo/exonuclease/phosphatase"/>
</dbReference>
<protein>
    <submittedName>
        <fullName evidence="2">Endonuclease/exonuclease/phosphatase</fullName>
    </submittedName>
</protein>
<comment type="caution">
    <text evidence="2">The sequence shown here is derived from an EMBL/GenBank/DDBJ whole genome shotgun (WGS) entry which is preliminary data.</text>
</comment>
<dbReference type="Proteomes" id="UP000034837">
    <property type="component" value="Unassembled WGS sequence"/>
</dbReference>
<sequence length="249" mass="28292">MIKNNENTIKMSSINIEGDKHLDTVIRFLQENSPEVICLQEVFEKDFPAIKKHLDMNGYFAPMTIEKTNGSEDNFTACGIAILTSLAIEKIWPPLYYFGKSDVIPFVDKRDMSTINKVLLSMVIIKYNNRFTLGTTHFTLSEDGKADENQRRDLEKLLTILNDFEELILCGDFNAPRGEEIFSKISSRYKDNIPLEYETSLDSNLHRAKGLKLMIDGLFTTPHYQAGNVRLIEGVSDHCAITAKISRSS</sequence>
<dbReference type="GO" id="GO:0004519">
    <property type="term" value="F:endonuclease activity"/>
    <property type="evidence" value="ECO:0007669"/>
    <property type="project" value="UniProtKB-KW"/>
</dbReference>